<protein>
    <submittedName>
        <fullName evidence="3">Twitching motility protein PilT</fullName>
    </submittedName>
</protein>
<proteinExistence type="inferred from homology"/>
<name>A0A1H3VEQ4_SELRU</name>
<dbReference type="EMBL" id="FNQG01000002">
    <property type="protein sequence ID" value="SDZ72724.1"/>
    <property type="molecule type" value="Genomic_DNA"/>
</dbReference>
<evidence type="ECO:0000313" key="4">
    <source>
        <dbReference type="Proteomes" id="UP000183469"/>
    </source>
</evidence>
<dbReference type="SUPFAM" id="SSF52540">
    <property type="entry name" value="P-loop containing nucleoside triphosphate hydrolases"/>
    <property type="match status" value="1"/>
</dbReference>
<organism evidence="3 4">
    <name type="scientific">Selenomonas ruminantium</name>
    <dbReference type="NCBI Taxonomy" id="971"/>
    <lineage>
        <taxon>Bacteria</taxon>
        <taxon>Bacillati</taxon>
        <taxon>Bacillota</taxon>
        <taxon>Negativicutes</taxon>
        <taxon>Selenomonadales</taxon>
        <taxon>Selenomonadaceae</taxon>
        <taxon>Selenomonas</taxon>
    </lineage>
</organism>
<dbReference type="PANTHER" id="PTHR30486:SF12">
    <property type="entry name" value="TYPE IV PILUS ATPASE PILU"/>
    <property type="match status" value="1"/>
</dbReference>
<gene>
    <name evidence="3" type="ORF">SAMN05660648_00053</name>
</gene>
<dbReference type="Gene3D" id="3.40.50.300">
    <property type="entry name" value="P-loop containing nucleotide triphosphate hydrolases"/>
    <property type="match status" value="1"/>
</dbReference>
<evidence type="ECO:0000313" key="3">
    <source>
        <dbReference type="EMBL" id="SDZ72724.1"/>
    </source>
</evidence>
<dbReference type="PROSITE" id="PS00662">
    <property type="entry name" value="T2SP_E"/>
    <property type="match status" value="1"/>
</dbReference>
<dbReference type="OrthoDB" id="9808272at2"/>
<dbReference type="PANTHER" id="PTHR30486">
    <property type="entry name" value="TWITCHING MOTILITY PROTEIN PILT"/>
    <property type="match status" value="1"/>
</dbReference>
<comment type="similarity">
    <text evidence="1">Belongs to the GSP E family.</text>
</comment>
<dbReference type="AlphaFoldDB" id="A0A1H3VEQ4"/>
<dbReference type="RefSeq" id="WP_074670117.1">
    <property type="nucleotide sequence ID" value="NZ_FNQG01000002.1"/>
</dbReference>
<dbReference type="Pfam" id="PF00437">
    <property type="entry name" value="T2SSE"/>
    <property type="match status" value="1"/>
</dbReference>
<dbReference type="Gene3D" id="3.30.450.90">
    <property type="match status" value="1"/>
</dbReference>
<dbReference type="InterPro" id="IPR006321">
    <property type="entry name" value="PilT/PilU"/>
</dbReference>
<reference evidence="3 4" key="1">
    <citation type="submission" date="2016-10" db="EMBL/GenBank/DDBJ databases">
        <authorList>
            <person name="de Groot N.N."/>
        </authorList>
    </citation>
    <scope>NUCLEOTIDE SEQUENCE [LARGE SCALE GENOMIC DNA]</scope>
    <source>
        <strain evidence="3 4">DSM 2872</strain>
    </source>
</reference>
<dbReference type="InterPro" id="IPR003593">
    <property type="entry name" value="AAA+_ATPase"/>
</dbReference>
<dbReference type="InterPro" id="IPR001482">
    <property type="entry name" value="T2SS/T4SS_dom"/>
</dbReference>
<dbReference type="Proteomes" id="UP000183469">
    <property type="component" value="Unassembled WGS sequence"/>
</dbReference>
<dbReference type="CDD" id="cd01131">
    <property type="entry name" value="PilT"/>
    <property type="match status" value="1"/>
</dbReference>
<evidence type="ECO:0000256" key="1">
    <source>
        <dbReference type="ARBA" id="ARBA00006611"/>
    </source>
</evidence>
<dbReference type="GO" id="GO:0005524">
    <property type="term" value="F:ATP binding"/>
    <property type="evidence" value="ECO:0007669"/>
    <property type="project" value="InterPro"/>
</dbReference>
<dbReference type="InterPro" id="IPR050921">
    <property type="entry name" value="T4SS_GSP_E_ATPase"/>
</dbReference>
<evidence type="ECO:0000259" key="2">
    <source>
        <dbReference type="PROSITE" id="PS00662"/>
    </source>
</evidence>
<dbReference type="NCBIfam" id="TIGR01420">
    <property type="entry name" value="pilT_fam"/>
    <property type="match status" value="1"/>
</dbReference>
<dbReference type="SMART" id="SM00382">
    <property type="entry name" value="AAA"/>
    <property type="match status" value="1"/>
</dbReference>
<dbReference type="InterPro" id="IPR027417">
    <property type="entry name" value="P-loop_NTPase"/>
</dbReference>
<feature type="domain" description="Bacterial type II secretion system protein E" evidence="2">
    <location>
        <begin position="196"/>
        <end position="210"/>
    </location>
</feature>
<sequence length="350" mass="38560">MLEDVDGLELIRTAIEMDASDIHMTVGQRPYMRCLGKLQAMRSTSLTESFIAGFIARLFNDSQQEKLAADRELDASWTYAGRRFRVHAYYQQGFPAMALRLLPERIPALTELELPAAWQKMKELDKGLLFVTGRTGSGKSTTLASFIQEVNREKACHIVTLEAPIEYIFKPDKCFISQRELGKDFISFPAALRGALREMPDILLVGEIRDAVTLQTALTAASTGMLVLATLHSGSAVDTVLRIEGMFPTEQRDSIRALLSEVLTGIFAQQLVPDLTGGRLAVSEVLLAVPAVRSLIRQGKYGQLYSQMLSHQDRGMQTMGTAAKHLLQAGRISSETYARLTAAEHAGGLV</sequence>
<dbReference type="GO" id="GO:0016887">
    <property type="term" value="F:ATP hydrolysis activity"/>
    <property type="evidence" value="ECO:0007669"/>
    <property type="project" value="InterPro"/>
</dbReference>
<accession>A0A1H3VEQ4</accession>